<feature type="coiled-coil region" evidence="7">
    <location>
        <begin position="37"/>
        <end position="110"/>
    </location>
</feature>
<feature type="compositionally biased region" description="Basic residues" evidence="8">
    <location>
        <begin position="1"/>
        <end position="11"/>
    </location>
</feature>
<organism evidence="9 10">
    <name type="scientific">Priapulus caudatus</name>
    <name type="common">Priapulid worm</name>
    <dbReference type="NCBI Taxonomy" id="37621"/>
    <lineage>
        <taxon>Eukaryota</taxon>
        <taxon>Metazoa</taxon>
        <taxon>Ecdysozoa</taxon>
        <taxon>Scalidophora</taxon>
        <taxon>Priapulida</taxon>
        <taxon>Priapulimorpha</taxon>
        <taxon>Priapulimorphida</taxon>
        <taxon>Priapulidae</taxon>
        <taxon>Priapulus</taxon>
    </lineage>
</organism>
<comment type="subcellular location">
    <subcellularLocation>
        <location evidence="1">Cell projection</location>
        <location evidence="1">Cilium</location>
    </subcellularLocation>
</comment>
<feature type="compositionally biased region" description="Low complexity" evidence="8">
    <location>
        <begin position="471"/>
        <end position="490"/>
    </location>
</feature>
<evidence type="ECO:0000256" key="3">
    <source>
        <dbReference type="ARBA" id="ARBA00014087"/>
    </source>
</evidence>
<evidence type="ECO:0000256" key="6">
    <source>
        <dbReference type="ARBA" id="ARBA00023273"/>
    </source>
</evidence>
<evidence type="ECO:0000256" key="1">
    <source>
        <dbReference type="ARBA" id="ARBA00004138"/>
    </source>
</evidence>
<feature type="coiled-coil region" evidence="7">
    <location>
        <begin position="286"/>
        <end position="337"/>
    </location>
</feature>
<evidence type="ECO:0000313" key="9">
    <source>
        <dbReference type="Proteomes" id="UP000695022"/>
    </source>
</evidence>
<accession>A0ABM1EJZ7</accession>
<reference evidence="10" key="1">
    <citation type="submission" date="2025-08" db="UniProtKB">
        <authorList>
            <consortium name="RefSeq"/>
        </authorList>
    </citation>
    <scope>IDENTIFICATION</scope>
</reference>
<feature type="region of interest" description="Disordered" evidence="8">
    <location>
        <begin position="445"/>
        <end position="546"/>
    </location>
</feature>
<dbReference type="GeneID" id="106812992"/>
<dbReference type="Proteomes" id="UP000695022">
    <property type="component" value="Unplaced"/>
</dbReference>
<sequence length="546" mass="61569">MPPKKKGGKKGKSADRDTTPGTATETASPDVLSELDKEFYLIQIRDLEARINRYQEKCDDLTIRNQEYTTKFETQSGDKQDIISFLKRTLEQKQCEVQNLSDKLDITQKEQLEERSVSGDKIAHLQKEYADMKDELSAEITILSGKLASLEEFRIQKEELLAKFAQLQQQLKQQESDHNETLYGLEKKAVIDNDKLKKVMVQEVNNVANEFRTVSNKQMADTIKRAIQENVTMNSQLGKMSDKTMELIRDNEELRAKDKHQKHLVAVLETSEKKLAEKNHSLAKVLSMMTEKSKKQEGLIEELRQKENDLTTLTTAAEELKETLTSTRSELEQLTTRERNLLEVVRELEGGREEERRCSSRLKGIMEAAARVVTEAVECQGTKQEECESFVQKKQVLQQLLTILNSAAAWQINPQTDGEDPIPRGVLSRAEQRLPSRAHYQLGNLGLVPREGETLRRHTRPASSCHKPPYRATSPSARANTTRARSSATPHTLSASTQTDSTPEQAVTSNDDVCRYSNVTPASPTPSLEDALPEETPPPSPPVPHA</sequence>
<dbReference type="PANTHER" id="PTHR31954:SF1">
    <property type="entry name" value="CILIA- AND FLAGELLA-ASSOCIATED PROTEIN 157"/>
    <property type="match status" value="1"/>
</dbReference>
<keyword evidence="5" id="KW-0969">Cilium</keyword>
<feature type="compositionally biased region" description="Polar residues" evidence="8">
    <location>
        <begin position="491"/>
        <end position="526"/>
    </location>
</feature>
<dbReference type="InterPro" id="IPR038844">
    <property type="entry name" value="CFAP157"/>
</dbReference>
<feature type="compositionally biased region" description="Pro residues" evidence="8">
    <location>
        <begin position="535"/>
        <end position="546"/>
    </location>
</feature>
<protein>
    <recommendedName>
        <fullName evidence="3">Cilia- and flagella-associated protein 157</fullName>
    </recommendedName>
</protein>
<gene>
    <name evidence="10" type="primary">LOC106812992</name>
</gene>
<evidence type="ECO:0000256" key="4">
    <source>
        <dbReference type="ARBA" id="ARBA00023054"/>
    </source>
</evidence>
<comment type="similarity">
    <text evidence="2">Belongs to the CFAP157 family.</text>
</comment>
<evidence type="ECO:0000313" key="10">
    <source>
        <dbReference type="RefSeq" id="XP_014672518.1"/>
    </source>
</evidence>
<name>A0ABM1EJZ7_PRICU</name>
<keyword evidence="6" id="KW-0966">Cell projection</keyword>
<dbReference type="PANTHER" id="PTHR31954">
    <property type="entry name" value="CILIA- AND FLAGELLA-ASSOCIATED PROTEIN 157"/>
    <property type="match status" value="1"/>
</dbReference>
<keyword evidence="4 7" id="KW-0175">Coiled coil</keyword>
<evidence type="ECO:0000256" key="8">
    <source>
        <dbReference type="SAM" id="MobiDB-lite"/>
    </source>
</evidence>
<evidence type="ECO:0000256" key="5">
    <source>
        <dbReference type="ARBA" id="ARBA00023069"/>
    </source>
</evidence>
<keyword evidence="9" id="KW-1185">Reference proteome</keyword>
<proteinExistence type="inferred from homology"/>
<feature type="coiled-coil region" evidence="7">
    <location>
        <begin position="150"/>
        <end position="177"/>
    </location>
</feature>
<evidence type="ECO:0000256" key="2">
    <source>
        <dbReference type="ARBA" id="ARBA00010841"/>
    </source>
</evidence>
<dbReference type="RefSeq" id="XP_014672518.1">
    <property type="nucleotide sequence ID" value="XM_014817032.1"/>
</dbReference>
<evidence type="ECO:0000256" key="7">
    <source>
        <dbReference type="SAM" id="Coils"/>
    </source>
</evidence>
<feature type="region of interest" description="Disordered" evidence="8">
    <location>
        <begin position="1"/>
        <end position="30"/>
    </location>
</feature>